<proteinExistence type="predicted"/>
<accession>A0A4Z2IGT1</accession>
<name>A0A4Z2IGT1_9TELE</name>
<protein>
    <submittedName>
        <fullName evidence="2">Uncharacterized protein</fullName>
    </submittedName>
</protein>
<evidence type="ECO:0000313" key="2">
    <source>
        <dbReference type="EMBL" id="TNN77160.1"/>
    </source>
</evidence>
<sequence>MALLILFPLLLSTSICLMDHGETTAPVLKLIKCSALALRAAAEANTSTGPQRGSHHEELADGCCSCSQLEEVVGWIFSQLSSPHHHQRPDSEAIFLSYSMESIFPKNICRAVPGLDYSLFSHQSVNAWTTTLDYFPWGQHILQLLVYVPQMSNPAEKTNMGLSAVGWLLLEAHLKAGRRDRQRDQVTHGSFTNHATSVELTAGLSERLIKESCGPQSVGEGIHPWWRGVVCSRTTSLRLSHDI</sequence>
<dbReference type="Proteomes" id="UP000314294">
    <property type="component" value="Unassembled WGS sequence"/>
</dbReference>
<evidence type="ECO:0000313" key="3">
    <source>
        <dbReference type="Proteomes" id="UP000314294"/>
    </source>
</evidence>
<evidence type="ECO:0000256" key="1">
    <source>
        <dbReference type="SAM" id="SignalP"/>
    </source>
</evidence>
<organism evidence="2 3">
    <name type="scientific">Liparis tanakae</name>
    <name type="common">Tanaka's snailfish</name>
    <dbReference type="NCBI Taxonomy" id="230148"/>
    <lineage>
        <taxon>Eukaryota</taxon>
        <taxon>Metazoa</taxon>
        <taxon>Chordata</taxon>
        <taxon>Craniata</taxon>
        <taxon>Vertebrata</taxon>
        <taxon>Euteleostomi</taxon>
        <taxon>Actinopterygii</taxon>
        <taxon>Neopterygii</taxon>
        <taxon>Teleostei</taxon>
        <taxon>Neoteleostei</taxon>
        <taxon>Acanthomorphata</taxon>
        <taxon>Eupercaria</taxon>
        <taxon>Perciformes</taxon>
        <taxon>Cottioidei</taxon>
        <taxon>Cottales</taxon>
        <taxon>Liparidae</taxon>
        <taxon>Liparis</taxon>
    </lineage>
</organism>
<dbReference type="EMBL" id="SRLO01000086">
    <property type="protein sequence ID" value="TNN77160.1"/>
    <property type="molecule type" value="Genomic_DNA"/>
</dbReference>
<keyword evidence="1" id="KW-0732">Signal</keyword>
<keyword evidence="3" id="KW-1185">Reference proteome</keyword>
<gene>
    <name evidence="2" type="ORF">EYF80_012629</name>
</gene>
<feature type="signal peptide" evidence="1">
    <location>
        <begin position="1"/>
        <end position="18"/>
    </location>
</feature>
<feature type="chain" id="PRO_5021446351" evidence="1">
    <location>
        <begin position="19"/>
        <end position="243"/>
    </location>
</feature>
<dbReference type="AlphaFoldDB" id="A0A4Z2IGT1"/>
<comment type="caution">
    <text evidence="2">The sequence shown here is derived from an EMBL/GenBank/DDBJ whole genome shotgun (WGS) entry which is preliminary data.</text>
</comment>
<reference evidence="2 3" key="1">
    <citation type="submission" date="2019-03" db="EMBL/GenBank/DDBJ databases">
        <title>First draft genome of Liparis tanakae, snailfish: a comprehensive survey of snailfish specific genes.</title>
        <authorList>
            <person name="Kim W."/>
            <person name="Song I."/>
            <person name="Jeong J.-H."/>
            <person name="Kim D."/>
            <person name="Kim S."/>
            <person name="Ryu S."/>
            <person name="Song J.Y."/>
            <person name="Lee S.K."/>
        </authorList>
    </citation>
    <scope>NUCLEOTIDE SEQUENCE [LARGE SCALE GENOMIC DNA]</scope>
    <source>
        <tissue evidence="2">Muscle</tissue>
    </source>
</reference>